<dbReference type="AlphaFoldDB" id="A0AAQ3PIL1"/>
<dbReference type="EMBL" id="CP144745">
    <property type="protein sequence ID" value="WVZ51957.1"/>
    <property type="molecule type" value="Genomic_DNA"/>
</dbReference>
<name>A0AAQ3PIL1_PASNO</name>
<proteinExistence type="predicted"/>
<feature type="compositionally biased region" description="Basic residues" evidence="1">
    <location>
        <begin position="9"/>
        <end position="21"/>
    </location>
</feature>
<gene>
    <name evidence="2" type="ORF">U9M48_003054</name>
</gene>
<evidence type="ECO:0000313" key="3">
    <source>
        <dbReference type="Proteomes" id="UP001341281"/>
    </source>
</evidence>
<accession>A0AAQ3PIL1</accession>
<evidence type="ECO:0000313" key="2">
    <source>
        <dbReference type="EMBL" id="WVZ51957.1"/>
    </source>
</evidence>
<sequence>SDPGLPSRPAHHNASHRRIRPRSSAARYEDLEHWALDLVAGVPISPDLLSICHRFPYDSVPLLKTDTEKKDQPPDIAHGVGSPHKNDAASDLHPIWTSTAKRGCEDARVCIGIIASLLILMSTT</sequence>
<feature type="region of interest" description="Disordered" evidence="1">
    <location>
        <begin position="65"/>
        <end position="90"/>
    </location>
</feature>
<keyword evidence="3" id="KW-1185">Reference proteome</keyword>
<feature type="non-terminal residue" evidence="2">
    <location>
        <position position="124"/>
    </location>
</feature>
<organism evidence="2 3">
    <name type="scientific">Paspalum notatum var. saurae</name>
    <dbReference type="NCBI Taxonomy" id="547442"/>
    <lineage>
        <taxon>Eukaryota</taxon>
        <taxon>Viridiplantae</taxon>
        <taxon>Streptophyta</taxon>
        <taxon>Embryophyta</taxon>
        <taxon>Tracheophyta</taxon>
        <taxon>Spermatophyta</taxon>
        <taxon>Magnoliopsida</taxon>
        <taxon>Liliopsida</taxon>
        <taxon>Poales</taxon>
        <taxon>Poaceae</taxon>
        <taxon>PACMAD clade</taxon>
        <taxon>Panicoideae</taxon>
        <taxon>Andropogonodae</taxon>
        <taxon>Paspaleae</taxon>
        <taxon>Paspalinae</taxon>
        <taxon>Paspalum</taxon>
    </lineage>
</organism>
<feature type="region of interest" description="Disordered" evidence="1">
    <location>
        <begin position="1"/>
        <end position="22"/>
    </location>
</feature>
<reference evidence="2 3" key="1">
    <citation type="submission" date="2024-02" db="EMBL/GenBank/DDBJ databases">
        <title>High-quality chromosome-scale genome assembly of Pensacola bahiagrass (Paspalum notatum Flugge var. saurae).</title>
        <authorList>
            <person name="Vega J.M."/>
            <person name="Podio M."/>
            <person name="Orjuela J."/>
            <person name="Siena L.A."/>
            <person name="Pessino S.C."/>
            <person name="Combes M.C."/>
            <person name="Mariac C."/>
            <person name="Albertini E."/>
            <person name="Pupilli F."/>
            <person name="Ortiz J.P.A."/>
            <person name="Leblanc O."/>
        </authorList>
    </citation>
    <scope>NUCLEOTIDE SEQUENCE [LARGE SCALE GENOMIC DNA]</scope>
    <source>
        <strain evidence="2">R1</strain>
        <tissue evidence="2">Leaf</tissue>
    </source>
</reference>
<evidence type="ECO:0000256" key="1">
    <source>
        <dbReference type="SAM" id="MobiDB-lite"/>
    </source>
</evidence>
<protein>
    <submittedName>
        <fullName evidence="2">Uncharacterized protein</fullName>
    </submittedName>
</protein>
<dbReference type="Proteomes" id="UP001341281">
    <property type="component" value="Chromosome 01"/>
</dbReference>